<dbReference type="SUPFAM" id="SSF103196">
    <property type="entry name" value="Roadblock/LC7 domain"/>
    <property type="match status" value="1"/>
</dbReference>
<dbReference type="GO" id="GO:0005085">
    <property type="term" value="F:guanyl-nucleotide exchange factor activity"/>
    <property type="evidence" value="ECO:0007669"/>
    <property type="project" value="InterPro"/>
</dbReference>
<evidence type="ECO:0000313" key="4">
    <source>
        <dbReference type="Proteomes" id="UP000794436"/>
    </source>
</evidence>
<accession>A0A8K1FIS8</accession>
<evidence type="ECO:0000256" key="1">
    <source>
        <dbReference type="ARBA" id="ARBA00007191"/>
    </source>
</evidence>
<keyword evidence="4" id="KW-1185">Reference proteome</keyword>
<dbReference type="Proteomes" id="UP000794436">
    <property type="component" value="Unassembled WGS sequence"/>
</dbReference>
<name>A0A8K1FIS8_PYTOL</name>
<dbReference type="InterPro" id="IPR004942">
    <property type="entry name" value="Roadblock/LAMTOR2_dom"/>
</dbReference>
<reference evidence="3" key="1">
    <citation type="submission" date="2019-03" db="EMBL/GenBank/DDBJ databases">
        <title>Long read genome sequence of the mycoparasitic Pythium oligandrum ATCC 38472 isolated from sugarbeet rhizosphere.</title>
        <authorList>
            <person name="Gaulin E."/>
        </authorList>
    </citation>
    <scope>NUCLEOTIDE SEQUENCE</scope>
    <source>
        <strain evidence="3">ATCC 38472_TT</strain>
    </source>
</reference>
<dbReference type="AlphaFoldDB" id="A0A8K1FIS8"/>
<comment type="caution">
    <text evidence="3">The sequence shown here is derived from an EMBL/GenBank/DDBJ whole genome shotgun (WGS) entry which is preliminary data.</text>
</comment>
<protein>
    <recommendedName>
        <fullName evidence="2">Roadblock/LAMTOR2 domain-containing protein</fullName>
    </recommendedName>
</protein>
<dbReference type="Gene3D" id="3.30.450.30">
    <property type="entry name" value="Dynein light chain 2a, cytoplasmic"/>
    <property type="match status" value="1"/>
</dbReference>
<evidence type="ECO:0000313" key="3">
    <source>
        <dbReference type="EMBL" id="TMW65325.1"/>
    </source>
</evidence>
<proteinExistence type="inferred from homology"/>
<comment type="similarity">
    <text evidence="1">Belongs to the GAMAD family.</text>
</comment>
<dbReference type="OrthoDB" id="271745at2759"/>
<dbReference type="SMART" id="SM00960">
    <property type="entry name" value="Robl_LC7"/>
    <property type="match status" value="1"/>
</dbReference>
<gene>
    <name evidence="3" type="ORF">Poli38472_007967</name>
</gene>
<dbReference type="InterPro" id="IPR037587">
    <property type="entry name" value="LAMTOR2-like"/>
</dbReference>
<sequence>MLRAKVVPELLRQIVGEGVDAAMLLTLDGALMGSVGSTDGVDHKVIGAIAAHTWGEYLHSSKEVAPESDLEALLVELERGRLALASAGKGFLVVAYSRGDAPAGLLKTKVETLGEYLASSLDQIQV</sequence>
<organism evidence="3 4">
    <name type="scientific">Pythium oligandrum</name>
    <name type="common">Mycoparasitic fungus</name>
    <dbReference type="NCBI Taxonomy" id="41045"/>
    <lineage>
        <taxon>Eukaryota</taxon>
        <taxon>Sar</taxon>
        <taxon>Stramenopiles</taxon>
        <taxon>Oomycota</taxon>
        <taxon>Peronosporomycetes</taxon>
        <taxon>Pythiales</taxon>
        <taxon>Pythiaceae</taxon>
        <taxon>Pythium</taxon>
    </lineage>
</organism>
<dbReference type="PANTHER" id="PTHR13323">
    <property type="entry name" value="LATE ENDOSOMAL/LYSOSOMAL MP1 INTERACTING PROTEIN"/>
    <property type="match status" value="1"/>
</dbReference>
<dbReference type="EMBL" id="SPLM01000037">
    <property type="protein sequence ID" value="TMW65325.1"/>
    <property type="molecule type" value="Genomic_DNA"/>
</dbReference>
<dbReference type="GO" id="GO:0060090">
    <property type="term" value="F:molecular adaptor activity"/>
    <property type="evidence" value="ECO:0007669"/>
    <property type="project" value="InterPro"/>
</dbReference>
<evidence type="ECO:0000259" key="2">
    <source>
        <dbReference type="SMART" id="SM00960"/>
    </source>
</evidence>
<feature type="domain" description="Roadblock/LAMTOR2" evidence="2">
    <location>
        <begin position="7"/>
        <end position="97"/>
    </location>
</feature>
<dbReference type="Pfam" id="PF03259">
    <property type="entry name" value="Robl_LC7"/>
    <property type="match status" value="1"/>
</dbReference>
<dbReference type="GO" id="GO:0032008">
    <property type="term" value="P:positive regulation of TOR signaling"/>
    <property type="evidence" value="ECO:0007669"/>
    <property type="project" value="InterPro"/>
</dbReference>